<organism evidence="8">
    <name type="scientific">Eutreptiella gymnastica</name>
    <dbReference type="NCBI Taxonomy" id="73025"/>
    <lineage>
        <taxon>Eukaryota</taxon>
        <taxon>Discoba</taxon>
        <taxon>Euglenozoa</taxon>
        <taxon>Euglenida</taxon>
        <taxon>Spirocuta</taxon>
        <taxon>Euglenophyceae</taxon>
        <taxon>Eutreptiales</taxon>
        <taxon>Eutreptiaceae</taxon>
        <taxon>Eutreptiella</taxon>
    </lineage>
</organism>
<dbReference type="InterPro" id="IPR000163">
    <property type="entry name" value="Prohibitin"/>
</dbReference>
<dbReference type="Gene3D" id="3.30.479.30">
    <property type="entry name" value="Band 7 domain"/>
    <property type="match status" value="1"/>
</dbReference>
<dbReference type="PANTHER" id="PTHR23222:SF1">
    <property type="entry name" value="PROHIBITIN-2"/>
    <property type="match status" value="1"/>
</dbReference>
<comment type="subcellular location">
    <subcellularLocation>
        <location evidence="1 6">Mitochondrion inner membrane</location>
    </subcellularLocation>
</comment>
<evidence type="ECO:0000256" key="2">
    <source>
        <dbReference type="ARBA" id="ARBA00009658"/>
    </source>
</evidence>
<dbReference type="SUPFAM" id="SSF117892">
    <property type="entry name" value="Band 7/SPFH domain"/>
    <property type="match status" value="1"/>
</dbReference>
<accession>A0A7S1IB59</accession>
<dbReference type="CDD" id="cd03401">
    <property type="entry name" value="SPFH_prohibitin"/>
    <property type="match status" value="1"/>
</dbReference>
<dbReference type="SMART" id="SM00244">
    <property type="entry name" value="PHB"/>
    <property type="match status" value="1"/>
</dbReference>
<dbReference type="GO" id="GO:0005743">
    <property type="term" value="C:mitochondrial inner membrane"/>
    <property type="evidence" value="ECO:0007669"/>
    <property type="project" value="UniProtKB-SubCell"/>
</dbReference>
<dbReference type="EMBL" id="HBGA01048973">
    <property type="protein sequence ID" value="CAD9006925.1"/>
    <property type="molecule type" value="Transcribed_RNA"/>
</dbReference>
<keyword evidence="3 6" id="KW-0999">Mitochondrion inner membrane</keyword>
<evidence type="ECO:0000256" key="6">
    <source>
        <dbReference type="RuleBase" id="RU366048"/>
    </source>
</evidence>
<evidence type="ECO:0000313" key="8">
    <source>
        <dbReference type="EMBL" id="CAD9006925.1"/>
    </source>
</evidence>
<evidence type="ECO:0000259" key="7">
    <source>
        <dbReference type="SMART" id="SM00244"/>
    </source>
</evidence>
<dbReference type="GO" id="GO:0007005">
    <property type="term" value="P:mitochondrion organization"/>
    <property type="evidence" value="ECO:0007669"/>
    <property type="project" value="TreeGrafter"/>
</dbReference>
<dbReference type="InterPro" id="IPR036013">
    <property type="entry name" value="Band_7/SPFH_dom_sf"/>
</dbReference>
<evidence type="ECO:0000256" key="3">
    <source>
        <dbReference type="ARBA" id="ARBA00022792"/>
    </source>
</evidence>
<evidence type="ECO:0000256" key="4">
    <source>
        <dbReference type="ARBA" id="ARBA00023128"/>
    </source>
</evidence>
<protein>
    <recommendedName>
        <fullName evidence="6">Prohibitin</fullName>
    </recommendedName>
</protein>
<feature type="domain" description="Band 7" evidence="7">
    <location>
        <begin position="27"/>
        <end position="188"/>
    </location>
</feature>
<keyword evidence="5" id="KW-0472">Membrane</keyword>
<comment type="similarity">
    <text evidence="2 6">Belongs to the prohibitin family.</text>
</comment>
<evidence type="ECO:0000256" key="1">
    <source>
        <dbReference type="ARBA" id="ARBA00004273"/>
    </source>
</evidence>
<keyword evidence="4" id="KW-0496">Mitochondrion</keyword>
<dbReference type="AlphaFoldDB" id="A0A7S1IB59"/>
<evidence type="ECO:0000256" key="5">
    <source>
        <dbReference type="ARBA" id="ARBA00023136"/>
    </source>
</evidence>
<sequence>MERLLTDQALGQRIGYTAAVVCIVLWLCVTTVPAGHVGIVDVFGSVSPNALQPGLRLVNPFAKVVPMSVQTQMVEVAEDVPTKEGLTVHLEAAALFYLKPSEAAKMYSTVGANYRDTVVAPQFRSIVREVTSGHEAKDLYTSARLQMTSSLKKQFGELVRHRGIEVEETPLKKLELPHALQQSIENKLEAEQASQKMAFVLQKERQEAERKKIEADGIALFQDLVSGDVSTGLLRWKGIEATESIAESSNPKTVIIGSKGGSTPMILGNDAPKR</sequence>
<reference evidence="8" key="1">
    <citation type="submission" date="2021-01" db="EMBL/GenBank/DDBJ databases">
        <authorList>
            <person name="Corre E."/>
            <person name="Pelletier E."/>
            <person name="Niang G."/>
            <person name="Scheremetjew M."/>
            <person name="Finn R."/>
            <person name="Kale V."/>
            <person name="Holt S."/>
            <person name="Cochrane G."/>
            <person name="Meng A."/>
            <person name="Brown T."/>
            <person name="Cohen L."/>
        </authorList>
    </citation>
    <scope>NUCLEOTIDE SEQUENCE</scope>
    <source>
        <strain evidence="8">NIES-381</strain>
    </source>
</reference>
<proteinExistence type="inferred from homology"/>
<gene>
    <name evidence="8" type="ORF">EGYM00392_LOCUS18015</name>
</gene>
<dbReference type="PANTHER" id="PTHR23222">
    <property type="entry name" value="PROHIBITIN"/>
    <property type="match status" value="1"/>
</dbReference>
<dbReference type="Pfam" id="PF01145">
    <property type="entry name" value="Band_7"/>
    <property type="match status" value="1"/>
</dbReference>
<dbReference type="InterPro" id="IPR001107">
    <property type="entry name" value="Band_7"/>
</dbReference>
<name>A0A7S1IB59_9EUGL</name>